<keyword evidence="2" id="KW-1185">Reference proteome</keyword>
<evidence type="ECO:0000313" key="1">
    <source>
        <dbReference type="EMBL" id="ABY25024.1"/>
    </source>
</evidence>
<dbReference type="HOGENOM" id="CLU_2207917_0_0_11"/>
<protein>
    <submittedName>
        <fullName evidence="1">3-oxoacyl-[acyl-carrier-protein] synthase III</fullName>
        <ecNumber evidence="1">2.3.1.41</ecNumber>
    </submittedName>
</protein>
<name>A9WV03_RENSM</name>
<gene>
    <name evidence="1" type="ordered locus">RSal33209_3312</name>
</gene>
<dbReference type="EMBL" id="CP000910">
    <property type="protein sequence ID" value="ABY25024.1"/>
    <property type="molecule type" value="Genomic_DNA"/>
</dbReference>
<reference evidence="2" key="1">
    <citation type="journal article" date="2008" name="J. Bacteriol.">
        <title>Genome sequence of the fish pathogen Renibacterium salmoninarum suggests reductive evolution away from an environmental Arthrobacter ancestor.</title>
        <authorList>
            <person name="Wiens G.D."/>
            <person name="Rockey D.D."/>
            <person name="Wu Z."/>
            <person name="Chang J."/>
            <person name="Levy R."/>
            <person name="Crane S."/>
            <person name="Chen D.S."/>
            <person name="Capri G.R."/>
            <person name="Burnett J.R."/>
            <person name="Sudheesh P.S."/>
            <person name="Schipma M.J."/>
            <person name="Burd H."/>
            <person name="Bhattacharyya A."/>
            <person name="Rhodes L.D."/>
            <person name="Kaul R."/>
            <person name="Strom M.S."/>
        </authorList>
    </citation>
    <scope>NUCLEOTIDE SEQUENCE [LARGE SCALE GENOMIC DNA]</scope>
    <source>
        <strain evidence="2">ATCC 33209 / DSM 20767 / JCM 11484 / NBRC 15589 / NCIMB 2235</strain>
    </source>
</reference>
<keyword evidence="1" id="KW-0012">Acyltransferase</keyword>
<dbReference type="AlphaFoldDB" id="A9WV03"/>
<dbReference type="GO" id="GO:0004315">
    <property type="term" value="F:3-oxoacyl-[acyl-carrier-protein] synthase activity"/>
    <property type="evidence" value="ECO:0007669"/>
    <property type="project" value="UniProtKB-EC"/>
</dbReference>
<evidence type="ECO:0000313" key="2">
    <source>
        <dbReference type="Proteomes" id="UP000002007"/>
    </source>
</evidence>
<accession>A9WV03</accession>
<dbReference type="Proteomes" id="UP000002007">
    <property type="component" value="Chromosome"/>
</dbReference>
<dbReference type="EC" id="2.3.1.41" evidence="1"/>
<organism evidence="1 2">
    <name type="scientific">Renibacterium salmoninarum (strain ATCC 33209 / DSM 20767 / JCM 11484 / NBRC 15589 / NCIMB 2235)</name>
    <dbReference type="NCBI Taxonomy" id="288705"/>
    <lineage>
        <taxon>Bacteria</taxon>
        <taxon>Bacillati</taxon>
        <taxon>Actinomycetota</taxon>
        <taxon>Actinomycetes</taxon>
        <taxon>Micrococcales</taxon>
        <taxon>Micrococcaceae</taxon>
        <taxon>Renibacterium</taxon>
    </lineage>
</organism>
<dbReference type="RefSeq" id="WP_012246664.1">
    <property type="nucleotide sequence ID" value="NC_010168.1"/>
</dbReference>
<dbReference type="KEGG" id="rsa:RSal33209_3312"/>
<sequence length="107" mass="11636">MSWLKDLLYRRQRLVVVVSLGFVFGGLVGGGLSWAEGIEWRDAAAASIQVDPGNLPGGPSSHIRQTTALALLQTLPVKGRAPKNAYKREQFGLAWTDADRNGCDTRN</sequence>
<proteinExistence type="predicted"/>
<keyword evidence="1" id="KW-0808">Transferase</keyword>
<dbReference type="eggNOG" id="ENOG502ZFPN">
    <property type="taxonomic scope" value="Bacteria"/>
</dbReference>
<dbReference type="STRING" id="288705.RSal33209_3312"/>